<dbReference type="SUPFAM" id="SSF56601">
    <property type="entry name" value="beta-lactamase/transpeptidase-like"/>
    <property type="match status" value="1"/>
</dbReference>
<feature type="chain" id="PRO_5011716408" evidence="1">
    <location>
        <begin position="49"/>
        <end position="454"/>
    </location>
</feature>
<evidence type="ECO:0000313" key="4">
    <source>
        <dbReference type="Proteomes" id="UP000198725"/>
    </source>
</evidence>
<evidence type="ECO:0000259" key="2">
    <source>
        <dbReference type="Pfam" id="PF00144"/>
    </source>
</evidence>
<reference evidence="4" key="1">
    <citation type="submission" date="2016-10" db="EMBL/GenBank/DDBJ databases">
        <authorList>
            <person name="Varghese N."/>
            <person name="Submissions S."/>
        </authorList>
    </citation>
    <scope>NUCLEOTIDE SEQUENCE [LARGE SCALE GENOMIC DNA]</scope>
    <source>
        <strain evidence="4">MO64</strain>
    </source>
</reference>
<feature type="signal peptide" evidence="1">
    <location>
        <begin position="1"/>
        <end position="48"/>
    </location>
</feature>
<dbReference type="InterPro" id="IPR001466">
    <property type="entry name" value="Beta-lactam-related"/>
</dbReference>
<dbReference type="InterPro" id="IPR050491">
    <property type="entry name" value="AmpC-like"/>
</dbReference>
<accession>A0A1I4D7F8</accession>
<dbReference type="AlphaFoldDB" id="A0A1I4D7F8"/>
<organism evidence="3 4">
    <name type="scientific">Rhodanobacter glycinis</name>
    <dbReference type="NCBI Taxonomy" id="582702"/>
    <lineage>
        <taxon>Bacteria</taxon>
        <taxon>Pseudomonadati</taxon>
        <taxon>Pseudomonadota</taxon>
        <taxon>Gammaproteobacteria</taxon>
        <taxon>Lysobacterales</taxon>
        <taxon>Rhodanobacteraceae</taxon>
        <taxon>Rhodanobacter</taxon>
    </lineage>
</organism>
<dbReference type="Gene3D" id="3.40.710.10">
    <property type="entry name" value="DD-peptidase/beta-lactamase superfamily"/>
    <property type="match status" value="1"/>
</dbReference>
<proteinExistence type="predicted"/>
<evidence type="ECO:0000313" key="3">
    <source>
        <dbReference type="EMBL" id="SFK88779.1"/>
    </source>
</evidence>
<dbReference type="EMBL" id="FOSR01000008">
    <property type="protein sequence ID" value="SFK88779.1"/>
    <property type="molecule type" value="Genomic_DNA"/>
</dbReference>
<protein>
    <submittedName>
        <fullName evidence="3">Beta-lactamase class C</fullName>
    </submittedName>
</protein>
<dbReference type="Proteomes" id="UP000198725">
    <property type="component" value="Unassembled WGS sequence"/>
</dbReference>
<gene>
    <name evidence="3" type="ORF">SAMN05192579_10896</name>
</gene>
<dbReference type="PANTHER" id="PTHR46825:SF15">
    <property type="entry name" value="BETA-LACTAMASE-RELATED DOMAIN-CONTAINING PROTEIN"/>
    <property type="match status" value="1"/>
</dbReference>
<keyword evidence="4" id="KW-1185">Reference proteome</keyword>
<name>A0A1I4D7F8_9GAMM</name>
<dbReference type="Pfam" id="PF00144">
    <property type="entry name" value="Beta-lactamase"/>
    <property type="match status" value="1"/>
</dbReference>
<evidence type="ECO:0000256" key="1">
    <source>
        <dbReference type="SAM" id="SignalP"/>
    </source>
</evidence>
<keyword evidence="1" id="KW-0732">Signal</keyword>
<sequence>MIPRIRIFAASGPRSNAKSDRRPMPFRSMSLLIAGLLGLASLPCSAYAAAPTQPATRPTSQSTHDTLSPARVKAALADYTRWLDTLQQRHEVAGLATAVVYGDKVIYEHTSGYADAATGSKVTPTTVFRLASLSKAFATATAGLLIDDGRFSWNTKLIDVLPFFKLKDAQASSAATVGDILGQRIGLPRNTYDNLLEDNVPYEELVRKLDEVDLTCDVGQCYGYQNVAFSLIGDVIYAETGDFYYHQVDKRLFFPLGMHSASYGRAALEANKNWAHPHRKRRDGWVPYEPREAYYRVAPAAGVNASLRDMEKWLVAQMGGRPDVLSPALLKVLHAPGVATPSELHSTPWRRARLTSANYALGWRVFTYAGQTMIFHAGAVESYRTLIAFFPKYRFGVVMLRDSPGLTPAAVVPMLFDSVLGLPHEDWAGVEHPLPVKKARPTRHHRSRARHHRR</sequence>
<dbReference type="PANTHER" id="PTHR46825">
    <property type="entry name" value="D-ALANYL-D-ALANINE-CARBOXYPEPTIDASE/ENDOPEPTIDASE AMPH"/>
    <property type="match status" value="1"/>
</dbReference>
<dbReference type="InterPro" id="IPR012338">
    <property type="entry name" value="Beta-lactam/transpept-like"/>
</dbReference>
<feature type="domain" description="Beta-lactamase-related" evidence="2">
    <location>
        <begin position="81"/>
        <end position="402"/>
    </location>
</feature>